<dbReference type="Proteomes" id="UP000199544">
    <property type="component" value="Unassembled WGS sequence"/>
</dbReference>
<feature type="transmembrane region" description="Helical" evidence="1">
    <location>
        <begin position="233"/>
        <end position="264"/>
    </location>
</feature>
<dbReference type="EMBL" id="FNHW01000004">
    <property type="protein sequence ID" value="SDN43814.1"/>
    <property type="molecule type" value="Genomic_DNA"/>
</dbReference>
<dbReference type="PANTHER" id="PTHR30354:SF7">
    <property type="entry name" value="BLL7963 PROTEIN"/>
    <property type="match status" value="1"/>
</dbReference>
<dbReference type="STRING" id="459525.SAMN04488137_4489"/>
<gene>
    <name evidence="2" type="ORF">SAMN04488137_4489</name>
</gene>
<sequence length="428" mass="45287">MVSILIGLALLMFFAYLGWSIIWVAPVVAGIVALLSGLDLLDAYTNTYMTGFVNFTKQWFPIFLLGAVLGKLMEDTGAAKSVALQFTKYIGEKRAILGVLVACAVLTYGGVSLFVVVFAIYPIALALFKKANISRKLIAPTIVLGAFTFTMTAVPGTPQIQNLIPMNTFKTSPMAGSWIGIVATLIMAVGGYFWLKFRENRMTVAGDTFTEVEGDKGNEEDGNENLPNWLLSLVPLIVVVILLDLVKLNPIASLLAGIVVILLLNLKRYKTFMPSMNEGAKGSVLAIINTAAAVGFGAVVTSVPEFDHITDMLLGISSNPLVSESLVVQLLAMITGSASGGMGIALQALGGTYADLAQTTGISPEAFHRMASVASGASILPHNGALLTLLAVTKLSHKETYKDVFVVGLIIPTIAVIVGIIMAAMGII</sequence>
<reference evidence="3" key="1">
    <citation type="submission" date="2016-10" db="EMBL/GenBank/DDBJ databases">
        <authorList>
            <person name="Varghese N."/>
            <person name="Submissions S."/>
        </authorList>
    </citation>
    <scope>NUCLEOTIDE SEQUENCE [LARGE SCALE GENOMIC DNA]</scope>
    <source>
        <strain evidence="3">CGMCC 1.6854</strain>
    </source>
</reference>
<feature type="transmembrane region" description="Helical" evidence="1">
    <location>
        <begin position="175"/>
        <end position="195"/>
    </location>
</feature>
<feature type="transmembrane region" description="Helical" evidence="1">
    <location>
        <begin position="7"/>
        <end position="38"/>
    </location>
</feature>
<accession>A0A1H0BDT1</accession>
<name>A0A1H0BDT1_9BACL</name>
<feature type="transmembrane region" description="Helical" evidence="1">
    <location>
        <begin position="95"/>
        <end position="125"/>
    </location>
</feature>
<feature type="transmembrane region" description="Helical" evidence="1">
    <location>
        <begin position="370"/>
        <end position="392"/>
    </location>
</feature>
<keyword evidence="1" id="KW-0812">Transmembrane</keyword>
<proteinExistence type="predicted"/>
<evidence type="ECO:0000313" key="3">
    <source>
        <dbReference type="Proteomes" id="UP000199544"/>
    </source>
</evidence>
<evidence type="ECO:0000313" key="2">
    <source>
        <dbReference type="EMBL" id="SDN43814.1"/>
    </source>
</evidence>
<feature type="transmembrane region" description="Helical" evidence="1">
    <location>
        <begin position="284"/>
        <end position="306"/>
    </location>
</feature>
<protein>
    <submittedName>
        <fullName evidence="2">H+/gluconate symporter</fullName>
    </submittedName>
</protein>
<dbReference type="GO" id="GO:0015128">
    <property type="term" value="F:gluconate transmembrane transporter activity"/>
    <property type="evidence" value="ECO:0007669"/>
    <property type="project" value="InterPro"/>
</dbReference>
<keyword evidence="1" id="KW-0472">Membrane</keyword>
<dbReference type="InterPro" id="IPR003474">
    <property type="entry name" value="Glcn_transporter"/>
</dbReference>
<keyword evidence="3" id="KW-1185">Reference proteome</keyword>
<feature type="transmembrane region" description="Helical" evidence="1">
    <location>
        <begin position="404"/>
        <end position="427"/>
    </location>
</feature>
<dbReference type="RefSeq" id="WP_090238430.1">
    <property type="nucleotide sequence ID" value="NZ_FNHW01000004.1"/>
</dbReference>
<dbReference type="GO" id="GO:0005886">
    <property type="term" value="C:plasma membrane"/>
    <property type="evidence" value="ECO:0007669"/>
    <property type="project" value="TreeGrafter"/>
</dbReference>
<dbReference type="AlphaFoldDB" id="A0A1H0BDT1"/>
<keyword evidence="1" id="KW-1133">Transmembrane helix</keyword>
<feature type="transmembrane region" description="Helical" evidence="1">
    <location>
        <begin position="137"/>
        <end position="154"/>
    </location>
</feature>
<dbReference type="PANTHER" id="PTHR30354">
    <property type="entry name" value="GNT FAMILY GLUCONATE TRANSPORTER"/>
    <property type="match status" value="1"/>
</dbReference>
<evidence type="ECO:0000256" key="1">
    <source>
        <dbReference type="SAM" id="Phobius"/>
    </source>
</evidence>
<dbReference type="OrthoDB" id="86125at2"/>
<organism evidence="2 3">
    <name type="scientific">Fictibacillus solisalsi</name>
    <dbReference type="NCBI Taxonomy" id="459525"/>
    <lineage>
        <taxon>Bacteria</taxon>
        <taxon>Bacillati</taxon>
        <taxon>Bacillota</taxon>
        <taxon>Bacilli</taxon>
        <taxon>Bacillales</taxon>
        <taxon>Fictibacillaceae</taxon>
        <taxon>Fictibacillus</taxon>
    </lineage>
</organism>
<dbReference type="Pfam" id="PF02447">
    <property type="entry name" value="GntP_permease"/>
    <property type="match status" value="1"/>
</dbReference>